<evidence type="ECO:0000313" key="1">
    <source>
        <dbReference type="EMBL" id="PIB23193.1"/>
    </source>
</evidence>
<accession>A0A2G5K2F1</accession>
<sequence length="78" mass="8761">MWVDRHATHLSGPVVGHRLSESINSHWKSGNRFAAHGLPPATYRLFPKRKQSVRNEIVIFAPSNVMNQPKENTNGIAC</sequence>
<keyword evidence="2" id="KW-1185">Reference proteome</keyword>
<organism evidence="1 2">
    <name type="scientific">Paramylibacter kogurei</name>
    <dbReference type="NCBI Taxonomy" id="1889778"/>
    <lineage>
        <taxon>Bacteria</taxon>
        <taxon>Pseudomonadati</taxon>
        <taxon>Pseudomonadota</taxon>
        <taxon>Alphaproteobacteria</taxon>
        <taxon>Rhodobacterales</taxon>
        <taxon>Paracoccaceae</taxon>
        <taxon>Paramylibacter</taxon>
    </lineage>
</organism>
<evidence type="ECO:0000313" key="2">
    <source>
        <dbReference type="Proteomes" id="UP000231516"/>
    </source>
</evidence>
<dbReference type="AlphaFoldDB" id="A0A2G5K2F1"/>
<dbReference type="Proteomes" id="UP000231516">
    <property type="component" value="Unassembled WGS sequence"/>
</dbReference>
<comment type="caution">
    <text evidence="1">The sequence shown here is derived from an EMBL/GenBank/DDBJ whole genome shotgun (WGS) entry which is preliminary data.</text>
</comment>
<dbReference type="EMBL" id="MDGM01000014">
    <property type="protein sequence ID" value="PIB23193.1"/>
    <property type="molecule type" value="Genomic_DNA"/>
</dbReference>
<reference evidence="1 2" key="1">
    <citation type="submission" date="2016-08" db="EMBL/GenBank/DDBJ databases">
        <title>Draft genome of Amylibacter sp. strain 4G11.</title>
        <authorList>
            <person name="Wong S.-K."/>
            <person name="Hamasaki K."/>
            <person name="Yoshizawa S."/>
        </authorList>
    </citation>
    <scope>NUCLEOTIDE SEQUENCE [LARGE SCALE GENOMIC DNA]</scope>
    <source>
        <strain evidence="1 2">4G11</strain>
    </source>
</reference>
<name>A0A2G5K2F1_9RHOB</name>
<proteinExistence type="predicted"/>
<gene>
    <name evidence="1" type="ORF">BFP76_09240</name>
</gene>
<protein>
    <submittedName>
        <fullName evidence="1">Uncharacterized protein</fullName>
    </submittedName>
</protein>